<dbReference type="RefSeq" id="WP_173284738.1">
    <property type="nucleotide sequence ID" value="NZ_CP054020.1"/>
</dbReference>
<dbReference type="Proteomes" id="UP000504724">
    <property type="component" value="Chromosome"/>
</dbReference>
<gene>
    <name evidence="1" type="ORF">HQN79_05200</name>
</gene>
<dbReference type="EMBL" id="CP054020">
    <property type="protein sequence ID" value="QKI89010.1"/>
    <property type="molecule type" value="Genomic_DNA"/>
</dbReference>
<proteinExistence type="predicted"/>
<dbReference type="AlphaFoldDB" id="A0A7D4NQT1"/>
<organism evidence="1 2">
    <name type="scientific">Thiomicrorhabdus xiamenensis</name>
    <dbReference type="NCBI Taxonomy" id="2739063"/>
    <lineage>
        <taxon>Bacteria</taxon>
        <taxon>Pseudomonadati</taxon>
        <taxon>Pseudomonadota</taxon>
        <taxon>Gammaproteobacteria</taxon>
        <taxon>Thiotrichales</taxon>
        <taxon>Piscirickettsiaceae</taxon>
        <taxon>Thiomicrorhabdus</taxon>
    </lineage>
</organism>
<keyword evidence="2" id="KW-1185">Reference proteome</keyword>
<reference evidence="1 2" key="1">
    <citation type="submission" date="2020-05" db="EMBL/GenBank/DDBJ databases">
        <title>Thiomicrorhabdus sediminis sp.nov. and Thiomicrorhabdus xiamenensis sp.nov., novel sulfur-oxidizing bacteria isolated from coastal sediment.</title>
        <authorList>
            <person name="Liu X."/>
        </authorList>
    </citation>
    <scope>NUCLEOTIDE SEQUENCE [LARGE SCALE GENOMIC DNA]</scope>
    <source>
        <strain evidence="1 2">G2</strain>
    </source>
</reference>
<sequence>MSLFLLPAQAQEQEALNPQQEIHSNLIKSALLNDAFAERCRGMSVNKNFNQVNRLFITKYGVSANNYIETFIAEDFRDYKRQFSRHFNIVLAKKGGCQAAKDQKWDKEMHDEFKELYRQAEASNWFPIIEY</sequence>
<evidence type="ECO:0000313" key="1">
    <source>
        <dbReference type="EMBL" id="QKI89010.1"/>
    </source>
</evidence>
<protein>
    <submittedName>
        <fullName evidence="1">Uncharacterized protein</fullName>
    </submittedName>
</protein>
<name>A0A7D4NQT1_9GAMM</name>
<dbReference type="KEGG" id="txa:HQN79_05200"/>
<accession>A0A7D4NQT1</accession>
<evidence type="ECO:0000313" key="2">
    <source>
        <dbReference type="Proteomes" id="UP000504724"/>
    </source>
</evidence>